<reference evidence="2" key="1">
    <citation type="submission" date="2024-07" db="EMBL/GenBank/DDBJ databases">
        <authorList>
            <person name="Pedron J."/>
        </authorList>
    </citation>
    <scope>NUCLEOTIDE SEQUENCE</scope>
    <source>
        <strain evidence="2">A003-S1-M15</strain>
    </source>
</reference>
<sequence>MIRPFQGLVAEMGYAIAAIATVFMLLVSSVQLRDRNQYAAQIEVYTAAFVASDMLRIADAINNWRYTRSLPDGELSLSQFSLVPAPDSRIHAAMSGGRLWIWSADMPGLVPALSRLSTRSALALTVTRGRLLMADGTDMNLALPAGVAEGNVVYLN</sequence>
<dbReference type="AlphaFoldDB" id="A0AB39IQM6"/>
<proteinExistence type="predicted"/>
<evidence type="ECO:0000256" key="1">
    <source>
        <dbReference type="SAM" id="Phobius"/>
    </source>
</evidence>
<dbReference type="InterPro" id="IPR009987">
    <property type="entry name" value="IM_PilM"/>
</dbReference>
<dbReference type="Gene3D" id="3.30.450.360">
    <property type="match status" value="1"/>
</dbReference>
<keyword evidence="1" id="KW-0812">Transmembrane</keyword>
<dbReference type="GeneID" id="302583234"/>
<organism evidence="2">
    <name type="scientific">Dickeya oryzae</name>
    <dbReference type="NCBI Taxonomy" id="1240404"/>
    <lineage>
        <taxon>Bacteria</taxon>
        <taxon>Pseudomonadati</taxon>
        <taxon>Pseudomonadota</taxon>
        <taxon>Gammaproteobacteria</taxon>
        <taxon>Enterobacterales</taxon>
        <taxon>Pectobacteriaceae</taxon>
        <taxon>Dickeya</taxon>
    </lineage>
</organism>
<dbReference type="EMBL" id="CP162670">
    <property type="protein sequence ID" value="XDL23776.1"/>
    <property type="molecule type" value="Genomic_DNA"/>
</dbReference>
<dbReference type="RefSeq" id="WP_226066799.1">
    <property type="nucleotide sequence ID" value="NZ_CP162670.1"/>
</dbReference>
<keyword evidence="1" id="KW-0472">Membrane</keyword>
<dbReference type="Pfam" id="PF07419">
    <property type="entry name" value="PilM"/>
    <property type="match status" value="1"/>
</dbReference>
<gene>
    <name evidence="2" type="primary">pilM</name>
    <name evidence="2" type="ORF">LF929_016155</name>
</gene>
<accession>A0AB39IQM6</accession>
<name>A0AB39IQM6_9GAMM</name>
<keyword evidence="1" id="KW-1133">Transmembrane helix</keyword>
<feature type="transmembrane region" description="Helical" evidence="1">
    <location>
        <begin position="12"/>
        <end position="32"/>
    </location>
</feature>
<protein>
    <submittedName>
        <fullName evidence="2">Type IV pilus biogenesis protein PilM</fullName>
    </submittedName>
</protein>
<evidence type="ECO:0000313" key="2">
    <source>
        <dbReference type="EMBL" id="XDL23776.1"/>
    </source>
</evidence>